<gene>
    <name evidence="5" type="ORF">RE474_11435</name>
</gene>
<evidence type="ECO:0000256" key="4">
    <source>
        <dbReference type="SAM" id="MobiDB-lite"/>
    </source>
</evidence>
<dbReference type="GO" id="GO:0009007">
    <property type="term" value="F:site-specific DNA-methyltransferase (adenine-specific) activity"/>
    <property type="evidence" value="ECO:0007669"/>
    <property type="project" value="UniProtKB-EC"/>
</dbReference>
<dbReference type="Pfam" id="PF02086">
    <property type="entry name" value="MethyltransfD12"/>
    <property type="match status" value="1"/>
</dbReference>
<proteinExistence type="predicted"/>
<keyword evidence="1 5" id="KW-0489">Methyltransferase</keyword>
<dbReference type="GeneID" id="84233338"/>
<keyword evidence="3" id="KW-0949">S-adenosyl-L-methionine</keyword>
<dbReference type="RefSeq" id="WP_309310494.1">
    <property type="nucleotide sequence ID" value="NZ_CP133592.1"/>
</dbReference>
<dbReference type="GO" id="GO:0009307">
    <property type="term" value="P:DNA restriction-modification system"/>
    <property type="evidence" value="ECO:0007669"/>
    <property type="project" value="InterPro"/>
</dbReference>
<organism evidence="5 6">
    <name type="scientific">Methanolobus sediminis</name>
    <dbReference type="NCBI Taxonomy" id="3072978"/>
    <lineage>
        <taxon>Archaea</taxon>
        <taxon>Methanobacteriati</taxon>
        <taxon>Methanobacteriota</taxon>
        <taxon>Stenosarchaea group</taxon>
        <taxon>Methanomicrobia</taxon>
        <taxon>Methanosarcinales</taxon>
        <taxon>Methanosarcinaceae</taxon>
        <taxon>Methanolobus</taxon>
    </lineage>
</organism>
<dbReference type="InterPro" id="IPR012327">
    <property type="entry name" value="MeTrfase_D12"/>
</dbReference>
<dbReference type="InterPro" id="IPR029063">
    <property type="entry name" value="SAM-dependent_MTases_sf"/>
</dbReference>
<evidence type="ECO:0000313" key="6">
    <source>
        <dbReference type="Proteomes" id="UP001182908"/>
    </source>
</evidence>
<evidence type="ECO:0000256" key="3">
    <source>
        <dbReference type="ARBA" id="ARBA00022691"/>
    </source>
</evidence>
<reference evidence="5 6" key="1">
    <citation type="submission" date="2023-08" db="EMBL/GenBank/DDBJ databases">
        <title>Methanolobus mangrovi sp. nov. and Methanolobus sediminis sp. nov, two novel methylotrophic methanogens isolated from mangrove sediments in China.</title>
        <authorList>
            <person name="Zhou J."/>
        </authorList>
    </citation>
    <scope>NUCLEOTIDE SEQUENCE [LARGE SCALE GENOMIC DNA]</scope>
    <source>
        <strain evidence="5 6">FTZ6</strain>
    </source>
</reference>
<feature type="region of interest" description="Disordered" evidence="4">
    <location>
        <begin position="1"/>
        <end position="25"/>
    </location>
</feature>
<dbReference type="AlphaFoldDB" id="A0AA51YIM4"/>
<protein>
    <submittedName>
        <fullName evidence="5">DNA adenine methylase</fullName>
    </submittedName>
</protein>
<keyword evidence="2" id="KW-0808">Transferase</keyword>
<evidence type="ECO:0000256" key="1">
    <source>
        <dbReference type="ARBA" id="ARBA00022603"/>
    </source>
</evidence>
<dbReference type="REBASE" id="759316">
    <property type="entry name" value="M.MspFTZ6ORF11435P"/>
</dbReference>
<dbReference type="GO" id="GO:0032259">
    <property type="term" value="P:methylation"/>
    <property type="evidence" value="ECO:0007669"/>
    <property type="project" value="UniProtKB-KW"/>
</dbReference>
<feature type="compositionally biased region" description="Basic and acidic residues" evidence="4">
    <location>
        <begin position="7"/>
        <end position="17"/>
    </location>
</feature>
<evidence type="ECO:0000313" key="5">
    <source>
        <dbReference type="EMBL" id="WMW24685.1"/>
    </source>
</evidence>
<dbReference type="Proteomes" id="UP001182908">
    <property type="component" value="Chromosome"/>
</dbReference>
<keyword evidence="6" id="KW-1185">Reference proteome</keyword>
<accession>A0AA51YIM4</accession>
<dbReference type="KEGG" id="mseb:RE474_11435"/>
<name>A0AA51YIM4_9EURY</name>
<sequence>MQNTKTLIDDKNKEQKGGSDFNSIPKDGHFVNNDFPSFIKYMGSKTKILDFVVDGINEIYNGGGICDLFSGSCSIAGSLGHSVKIYSNDIQAYSESIAHAYLTSWKKEESFISGQEIITKAEKIVQKNLSHLPEGLSYDDIKGGLKEFNLVEEANQSLIDVSFDFDWHLFTKYYSGTWWSSYQCLWIDAIREIAETQKSEPHYHLIISSLMHAMAYCSQGTGHYAQYRDAKTESSMKDISNYRQKKIADFFLRKYDSVSSELLTIPPEFDHEITTMDFRERLATLPKCTVYADPPYCFVHYSRFYHALETLVLYDYPDLQFKGGSVVKGRYRDDRHQSPFCIRTKVLDAFKDLFTGITLSSSNLVLSYSNTGMISLECILKTAESIMSGYHIEIRELNHKHMTMGRKNDRDRDVKEYTLLAWKE</sequence>
<dbReference type="EMBL" id="CP133592">
    <property type="protein sequence ID" value="WMW24685.1"/>
    <property type="molecule type" value="Genomic_DNA"/>
</dbReference>
<evidence type="ECO:0000256" key="2">
    <source>
        <dbReference type="ARBA" id="ARBA00022679"/>
    </source>
</evidence>
<dbReference type="SUPFAM" id="SSF53335">
    <property type="entry name" value="S-adenosyl-L-methionine-dependent methyltransferases"/>
    <property type="match status" value="1"/>
</dbReference>